<dbReference type="EMBL" id="JAAXOX010000006">
    <property type="protein sequence ID" value="NKY23530.1"/>
    <property type="molecule type" value="Genomic_DNA"/>
</dbReference>
<keyword evidence="2" id="KW-1133">Transmembrane helix</keyword>
<sequence>MTTPNDPSRPRPDTPVQPAGTRPTGGGRRRPRLGAVVATLAVLAVIGGIVAFFATGDSRRASGSIDRDAARELCTQGDMVACDDLLFVAPQGSEDQDFAVTCGNRRSGAVGGLALFGRQLMVGGNCEEWGARQ</sequence>
<name>A0A7X6QZV6_9CELL</name>
<feature type="transmembrane region" description="Helical" evidence="2">
    <location>
        <begin position="33"/>
        <end position="54"/>
    </location>
</feature>
<protein>
    <submittedName>
        <fullName evidence="3">Uncharacterized protein</fullName>
    </submittedName>
</protein>
<evidence type="ECO:0000313" key="4">
    <source>
        <dbReference type="Proteomes" id="UP000581206"/>
    </source>
</evidence>
<accession>A0A7X6QZV6</accession>
<dbReference type="RefSeq" id="WP_168630658.1">
    <property type="nucleotide sequence ID" value="NZ_BONL01000006.1"/>
</dbReference>
<dbReference type="Proteomes" id="UP000581206">
    <property type="component" value="Unassembled WGS sequence"/>
</dbReference>
<evidence type="ECO:0000256" key="1">
    <source>
        <dbReference type="SAM" id="MobiDB-lite"/>
    </source>
</evidence>
<evidence type="ECO:0000313" key="3">
    <source>
        <dbReference type="EMBL" id="NKY23530.1"/>
    </source>
</evidence>
<organism evidence="3 4">
    <name type="scientific">Cellulomonas denverensis</name>
    <dbReference type="NCBI Taxonomy" id="264297"/>
    <lineage>
        <taxon>Bacteria</taxon>
        <taxon>Bacillati</taxon>
        <taxon>Actinomycetota</taxon>
        <taxon>Actinomycetes</taxon>
        <taxon>Micrococcales</taxon>
        <taxon>Cellulomonadaceae</taxon>
        <taxon>Cellulomonas</taxon>
    </lineage>
</organism>
<comment type="caution">
    <text evidence="3">The sequence shown here is derived from an EMBL/GenBank/DDBJ whole genome shotgun (WGS) entry which is preliminary data.</text>
</comment>
<dbReference type="AlphaFoldDB" id="A0A7X6QZV6"/>
<evidence type="ECO:0000256" key="2">
    <source>
        <dbReference type="SAM" id="Phobius"/>
    </source>
</evidence>
<keyword evidence="4" id="KW-1185">Reference proteome</keyword>
<keyword evidence="2" id="KW-0812">Transmembrane</keyword>
<keyword evidence="2" id="KW-0472">Membrane</keyword>
<proteinExistence type="predicted"/>
<gene>
    <name evidence="3" type="ORF">HGA03_12735</name>
</gene>
<feature type="region of interest" description="Disordered" evidence="1">
    <location>
        <begin position="1"/>
        <end position="31"/>
    </location>
</feature>
<reference evidence="3 4" key="1">
    <citation type="submission" date="2020-04" db="EMBL/GenBank/DDBJ databases">
        <title>MicrobeNet Type strains.</title>
        <authorList>
            <person name="Nicholson A.C."/>
        </authorList>
    </citation>
    <scope>NUCLEOTIDE SEQUENCE [LARGE SCALE GENOMIC DNA]</scope>
    <source>
        <strain evidence="3 4">ATCC BAA-788</strain>
    </source>
</reference>